<evidence type="ECO:0000313" key="1">
    <source>
        <dbReference type="EMBL" id="TFK20157.1"/>
    </source>
</evidence>
<dbReference type="OrthoDB" id="3335429at2759"/>
<dbReference type="EMBL" id="ML210310">
    <property type="protein sequence ID" value="TFK20157.1"/>
    <property type="molecule type" value="Genomic_DNA"/>
</dbReference>
<name>A0A5C3KJR5_COPMA</name>
<sequence length="290" mass="33017">MWTKFECNNPDFHVRSLPDNVTFGVTRLAMQRSEVFRDMFSLCEPGTADASAVRVPEDTVDLDEPSETLTILLTLLHNPPDAPVETTTDPYKKEYDPATVIPLPLLESVILRLIDKYALEEAIVRSLEIHLQAHGPTHGLKVHCIALAHDRIHAANLASQYILPIAQYTKEEVKYIPTVQAYHNIVRFQDFRVKALRDLVLNEDIFPHGYGECSVHRDRTLTAWDTRRRGLLARIETGSDVAWEMKGLEETFRNCNTCHKACIAAVEMLSYKCRRIPWALHKLPAGYLDS</sequence>
<accession>A0A5C3KJR5</accession>
<keyword evidence="2" id="KW-1185">Reference proteome</keyword>
<evidence type="ECO:0008006" key="3">
    <source>
        <dbReference type="Google" id="ProtNLM"/>
    </source>
</evidence>
<protein>
    <recommendedName>
        <fullName evidence="3">BTB domain-containing protein</fullName>
    </recommendedName>
</protein>
<proteinExistence type="predicted"/>
<dbReference type="AlphaFoldDB" id="A0A5C3KJR5"/>
<gene>
    <name evidence="1" type="ORF">FA15DRAFT_140849</name>
</gene>
<organism evidence="1 2">
    <name type="scientific">Coprinopsis marcescibilis</name>
    <name type="common">Agaric fungus</name>
    <name type="synonym">Psathyrella marcescibilis</name>
    <dbReference type="NCBI Taxonomy" id="230819"/>
    <lineage>
        <taxon>Eukaryota</taxon>
        <taxon>Fungi</taxon>
        <taxon>Dikarya</taxon>
        <taxon>Basidiomycota</taxon>
        <taxon>Agaricomycotina</taxon>
        <taxon>Agaricomycetes</taxon>
        <taxon>Agaricomycetidae</taxon>
        <taxon>Agaricales</taxon>
        <taxon>Agaricineae</taxon>
        <taxon>Psathyrellaceae</taxon>
        <taxon>Coprinopsis</taxon>
    </lineage>
</organism>
<evidence type="ECO:0000313" key="2">
    <source>
        <dbReference type="Proteomes" id="UP000307440"/>
    </source>
</evidence>
<dbReference type="Proteomes" id="UP000307440">
    <property type="component" value="Unassembled WGS sequence"/>
</dbReference>
<reference evidence="1 2" key="1">
    <citation type="journal article" date="2019" name="Nat. Ecol. Evol.">
        <title>Megaphylogeny resolves global patterns of mushroom evolution.</title>
        <authorList>
            <person name="Varga T."/>
            <person name="Krizsan K."/>
            <person name="Foldi C."/>
            <person name="Dima B."/>
            <person name="Sanchez-Garcia M."/>
            <person name="Sanchez-Ramirez S."/>
            <person name="Szollosi G.J."/>
            <person name="Szarkandi J.G."/>
            <person name="Papp V."/>
            <person name="Albert L."/>
            <person name="Andreopoulos W."/>
            <person name="Angelini C."/>
            <person name="Antonin V."/>
            <person name="Barry K.W."/>
            <person name="Bougher N.L."/>
            <person name="Buchanan P."/>
            <person name="Buyck B."/>
            <person name="Bense V."/>
            <person name="Catcheside P."/>
            <person name="Chovatia M."/>
            <person name="Cooper J."/>
            <person name="Damon W."/>
            <person name="Desjardin D."/>
            <person name="Finy P."/>
            <person name="Geml J."/>
            <person name="Haridas S."/>
            <person name="Hughes K."/>
            <person name="Justo A."/>
            <person name="Karasinski D."/>
            <person name="Kautmanova I."/>
            <person name="Kiss B."/>
            <person name="Kocsube S."/>
            <person name="Kotiranta H."/>
            <person name="LaButti K.M."/>
            <person name="Lechner B.E."/>
            <person name="Liimatainen K."/>
            <person name="Lipzen A."/>
            <person name="Lukacs Z."/>
            <person name="Mihaltcheva S."/>
            <person name="Morgado L.N."/>
            <person name="Niskanen T."/>
            <person name="Noordeloos M.E."/>
            <person name="Ohm R.A."/>
            <person name="Ortiz-Santana B."/>
            <person name="Ovrebo C."/>
            <person name="Racz N."/>
            <person name="Riley R."/>
            <person name="Savchenko A."/>
            <person name="Shiryaev A."/>
            <person name="Soop K."/>
            <person name="Spirin V."/>
            <person name="Szebenyi C."/>
            <person name="Tomsovsky M."/>
            <person name="Tulloss R.E."/>
            <person name="Uehling J."/>
            <person name="Grigoriev I.V."/>
            <person name="Vagvolgyi C."/>
            <person name="Papp T."/>
            <person name="Martin F.M."/>
            <person name="Miettinen O."/>
            <person name="Hibbett D.S."/>
            <person name="Nagy L.G."/>
        </authorList>
    </citation>
    <scope>NUCLEOTIDE SEQUENCE [LARGE SCALE GENOMIC DNA]</scope>
    <source>
        <strain evidence="1 2">CBS 121175</strain>
    </source>
</reference>